<feature type="domain" description="Ig-like" evidence="5">
    <location>
        <begin position="152"/>
        <end position="247"/>
    </location>
</feature>
<name>A0A267FSQ2_9PLAT</name>
<feature type="non-terminal residue" evidence="6">
    <location>
        <position position="1"/>
    </location>
</feature>
<dbReference type="SUPFAM" id="SSF48726">
    <property type="entry name" value="Immunoglobulin"/>
    <property type="match status" value="3"/>
</dbReference>
<proteinExistence type="inferred from homology"/>
<keyword evidence="3" id="KW-0393">Immunoglobulin domain</keyword>
<dbReference type="PROSITE" id="PS50835">
    <property type="entry name" value="IG_LIKE"/>
    <property type="match status" value="3"/>
</dbReference>
<keyword evidence="2" id="KW-1015">Disulfide bond</keyword>
<dbReference type="InterPro" id="IPR036179">
    <property type="entry name" value="Ig-like_dom_sf"/>
</dbReference>
<feature type="compositionally biased region" description="Polar residues" evidence="4">
    <location>
        <begin position="1"/>
        <end position="17"/>
    </location>
</feature>
<dbReference type="SMART" id="SM00408">
    <property type="entry name" value="IGc2"/>
    <property type="match status" value="3"/>
</dbReference>
<comment type="caution">
    <text evidence="6">The sequence shown here is derived from an EMBL/GenBank/DDBJ whole genome shotgun (WGS) entry which is preliminary data.</text>
</comment>
<evidence type="ECO:0000313" key="6">
    <source>
        <dbReference type="EMBL" id="PAA75982.1"/>
    </source>
</evidence>
<dbReference type="STRING" id="282301.A0A267FSQ2"/>
<organism evidence="6 7">
    <name type="scientific">Macrostomum lignano</name>
    <dbReference type="NCBI Taxonomy" id="282301"/>
    <lineage>
        <taxon>Eukaryota</taxon>
        <taxon>Metazoa</taxon>
        <taxon>Spiralia</taxon>
        <taxon>Lophotrochozoa</taxon>
        <taxon>Platyhelminthes</taxon>
        <taxon>Rhabditophora</taxon>
        <taxon>Macrostomorpha</taxon>
        <taxon>Macrostomida</taxon>
        <taxon>Macrostomidae</taxon>
        <taxon>Macrostomum</taxon>
    </lineage>
</organism>
<gene>
    <name evidence="6" type="ORF">BOX15_Mlig022365g2</name>
</gene>
<dbReference type="InterPro" id="IPR013783">
    <property type="entry name" value="Ig-like_fold"/>
</dbReference>
<dbReference type="PANTHER" id="PTHR47633">
    <property type="entry name" value="IMMUNOGLOBULIN"/>
    <property type="match status" value="1"/>
</dbReference>
<evidence type="ECO:0000256" key="2">
    <source>
        <dbReference type="ARBA" id="ARBA00023157"/>
    </source>
</evidence>
<dbReference type="InterPro" id="IPR007110">
    <property type="entry name" value="Ig-like_dom"/>
</dbReference>
<comment type="similarity">
    <text evidence="1">Belongs to the protein kinase superfamily. CAMK Ser/Thr protein kinase family.</text>
</comment>
<feature type="region of interest" description="Disordered" evidence="4">
    <location>
        <begin position="1"/>
        <end position="39"/>
    </location>
</feature>
<dbReference type="PANTHER" id="PTHR47633:SF8">
    <property type="entry name" value="SPEG NEIGHBOR PROTEIN"/>
    <property type="match status" value="1"/>
</dbReference>
<dbReference type="GO" id="GO:0004672">
    <property type="term" value="F:protein kinase activity"/>
    <property type="evidence" value="ECO:0007669"/>
    <property type="project" value="TreeGrafter"/>
</dbReference>
<protein>
    <recommendedName>
        <fullName evidence="5">Ig-like domain-containing protein</fullName>
    </recommendedName>
</protein>
<evidence type="ECO:0000256" key="1">
    <source>
        <dbReference type="ARBA" id="ARBA00006692"/>
    </source>
</evidence>
<dbReference type="CDD" id="cd00096">
    <property type="entry name" value="Ig"/>
    <property type="match status" value="1"/>
</dbReference>
<dbReference type="EMBL" id="NIVC01000851">
    <property type="protein sequence ID" value="PAA75982.1"/>
    <property type="molecule type" value="Genomic_DNA"/>
</dbReference>
<evidence type="ECO:0000256" key="3">
    <source>
        <dbReference type="ARBA" id="ARBA00023319"/>
    </source>
</evidence>
<dbReference type="Pfam" id="PF07679">
    <property type="entry name" value="I-set"/>
    <property type="match status" value="3"/>
</dbReference>
<sequence>RSSNGSRSRNKQSSAEFNRSAFHRSSPPSSKKLGQTAMDEELVSEGARLRLSCRITGRPPPRVSWLFNGRPMDGRRAKFGTDSDPERGEFWLDLPAVRRGDAGVYSVVAENCEGRVESRCHVRVAATYDTSGGGHPAPSRGSPLASPTPFAPRFSGSFSEQLDVQVGDKVTFICTVHGYPRPQVAWHKDGARLHSNNFVMICSELSESGDEHKLLMQHVTLDHAGLYKVEAWNPIGSTECQCLVRVSESNETYQPKKPEQQWQPVVLSAVRRASIDSEHGVVNGNACETQADETDNEELRRRQQRVQWQQLKRQSPPEFLRLFRDEFCRPGDRMSLECEISAWPEPEVTWSFRGQPIRADDSRFEVYQRGQTHRLLVHRVTVAEAGRYSVTAENDSGIATCSGLLIVQGSDTIDSSRIVAAVGQGASGSAKTEWVIFHRGVRNGGASSRPGSVHSAGSGYWSGNDRMVNGTAVHSRPWRP</sequence>
<evidence type="ECO:0000259" key="5">
    <source>
        <dbReference type="PROSITE" id="PS50835"/>
    </source>
</evidence>
<dbReference type="OrthoDB" id="5969272at2759"/>
<dbReference type="InterPro" id="IPR013098">
    <property type="entry name" value="Ig_I-set"/>
</dbReference>
<dbReference type="Gene3D" id="2.60.40.10">
    <property type="entry name" value="Immunoglobulins"/>
    <property type="match status" value="3"/>
</dbReference>
<dbReference type="FunFam" id="2.60.40.10:FF:000080">
    <property type="entry name" value="Myosin light chain kinase, smooth muscle"/>
    <property type="match status" value="2"/>
</dbReference>
<feature type="region of interest" description="Disordered" evidence="4">
    <location>
        <begin position="129"/>
        <end position="150"/>
    </location>
</feature>
<evidence type="ECO:0000313" key="7">
    <source>
        <dbReference type="Proteomes" id="UP000215902"/>
    </source>
</evidence>
<dbReference type="SMART" id="SM00409">
    <property type="entry name" value="IG"/>
    <property type="match status" value="3"/>
</dbReference>
<evidence type="ECO:0000256" key="4">
    <source>
        <dbReference type="SAM" id="MobiDB-lite"/>
    </source>
</evidence>
<feature type="domain" description="Ig-like" evidence="5">
    <location>
        <begin position="28"/>
        <end position="125"/>
    </location>
</feature>
<dbReference type="AlphaFoldDB" id="A0A267FSQ2"/>
<dbReference type="InterPro" id="IPR003599">
    <property type="entry name" value="Ig_sub"/>
</dbReference>
<dbReference type="InterPro" id="IPR003598">
    <property type="entry name" value="Ig_sub2"/>
</dbReference>
<dbReference type="FunFam" id="2.60.40.10:FF:000032">
    <property type="entry name" value="palladin isoform X1"/>
    <property type="match status" value="1"/>
</dbReference>
<reference evidence="6 7" key="1">
    <citation type="submission" date="2017-06" db="EMBL/GenBank/DDBJ databases">
        <title>A platform for efficient transgenesis in Macrostomum lignano, a flatworm model organism for stem cell research.</title>
        <authorList>
            <person name="Berezikov E."/>
        </authorList>
    </citation>
    <scope>NUCLEOTIDE SEQUENCE [LARGE SCALE GENOMIC DNA]</scope>
    <source>
        <strain evidence="6">DV1</strain>
        <tissue evidence="6">Whole organism</tissue>
    </source>
</reference>
<feature type="domain" description="Ig-like" evidence="5">
    <location>
        <begin position="317"/>
        <end position="396"/>
    </location>
</feature>
<accession>A0A267FSQ2</accession>
<dbReference type="Proteomes" id="UP000215902">
    <property type="component" value="Unassembled WGS sequence"/>
</dbReference>
<keyword evidence="7" id="KW-1185">Reference proteome</keyword>